<protein>
    <submittedName>
        <fullName evidence="2">Uncharacterized protein</fullName>
    </submittedName>
</protein>
<dbReference type="InterPro" id="IPR036390">
    <property type="entry name" value="WH_DNA-bd_sf"/>
</dbReference>
<organism evidence="2 3">
    <name type="scientific">Kocuria turfanensis</name>
    <dbReference type="NCBI Taxonomy" id="388357"/>
    <lineage>
        <taxon>Bacteria</taxon>
        <taxon>Bacillati</taxon>
        <taxon>Actinomycetota</taxon>
        <taxon>Actinomycetes</taxon>
        <taxon>Micrococcales</taxon>
        <taxon>Micrococcaceae</taxon>
        <taxon>Kocuria</taxon>
    </lineage>
</organism>
<evidence type="ECO:0000256" key="1">
    <source>
        <dbReference type="SAM" id="MobiDB-lite"/>
    </source>
</evidence>
<sequence length="144" mass="14818">MTRSAVPAGGGAPATGAPAPGPPRDVDPRDGRTRGSGPVPAGGVVRPPWTFLTNHGHVLLAVAQSQDARVSEIAARVGITTRATLAILKDLESAGYLRRHRVGRRSHYTVDGHRPFRHPAIAAHEIGELLDVLAPAPAGAGGAS</sequence>
<dbReference type="GO" id="GO:0003700">
    <property type="term" value="F:DNA-binding transcription factor activity"/>
    <property type="evidence" value="ECO:0007669"/>
    <property type="project" value="InterPro"/>
</dbReference>
<dbReference type="CDD" id="cd00090">
    <property type="entry name" value="HTH_ARSR"/>
    <property type="match status" value="1"/>
</dbReference>
<dbReference type="RefSeq" id="WP_307725486.1">
    <property type="nucleotide sequence ID" value="NZ_BJZS01000003.1"/>
</dbReference>
<reference evidence="2 3" key="1">
    <citation type="submission" date="2019-07" db="EMBL/GenBank/DDBJ databases">
        <title>Whole genome shotgun sequence of Kocuria turfanensis NBRC 107627.</title>
        <authorList>
            <person name="Hosoyama A."/>
            <person name="Uohara A."/>
            <person name="Ohji S."/>
            <person name="Ichikawa N."/>
        </authorList>
    </citation>
    <scope>NUCLEOTIDE SEQUENCE [LARGE SCALE GENOMIC DNA]</scope>
    <source>
        <strain evidence="2 3">NBRC 107627</strain>
    </source>
</reference>
<dbReference type="Pfam" id="PF13412">
    <property type="entry name" value="HTH_24"/>
    <property type="match status" value="1"/>
</dbReference>
<feature type="compositionally biased region" description="Basic and acidic residues" evidence="1">
    <location>
        <begin position="24"/>
        <end position="33"/>
    </location>
</feature>
<dbReference type="AlphaFoldDB" id="A0A512I8E5"/>
<dbReference type="Gene3D" id="1.10.10.10">
    <property type="entry name" value="Winged helix-like DNA-binding domain superfamily/Winged helix DNA-binding domain"/>
    <property type="match status" value="1"/>
</dbReference>
<dbReference type="InterPro" id="IPR011991">
    <property type="entry name" value="ArsR-like_HTH"/>
</dbReference>
<evidence type="ECO:0000313" key="3">
    <source>
        <dbReference type="Proteomes" id="UP000321103"/>
    </source>
</evidence>
<feature type="compositionally biased region" description="Low complexity" evidence="1">
    <location>
        <begin position="35"/>
        <end position="47"/>
    </location>
</feature>
<dbReference type="EMBL" id="BJZS01000003">
    <property type="protein sequence ID" value="GEO93974.1"/>
    <property type="molecule type" value="Genomic_DNA"/>
</dbReference>
<gene>
    <name evidence="2" type="ORF">KTU01_00970</name>
</gene>
<comment type="caution">
    <text evidence="2">The sequence shown here is derived from an EMBL/GenBank/DDBJ whole genome shotgun (WGS) entry which is preliminary data.</text>
</comment>
<dbReference type="InterPro" id="IPR036388">
    <property type="entry name" value="WH-like_DNA-bd_sf"/>
</dbReference>
<evidence type="ECO:0000313" key="2">
    <source>
        <dbReference type="EMBL" id="GEO93974.1"/>
    </source>
</evidence>
<dbReference type="STRING" id="388357.GCA_001580365_00994"/>
<accession>A0A512I8E5</accession>
<name>A0A512I8E5_9MICC</name>
<feature type="region of interest" description="Disordered" evidence="1">
    <location>
        <begin position="1"/>
        <end position="47"/>
    </location>
</feature>
<dbReference type="SUPFAM" id="SSF46785">
    <property type="entry name" value="Winged helix' DNA-binding domain"/>
    <property type="match status" value="1"/>
</dbReference>
<keyword evidence="3" id="KW-1185">Reference proteome</keyword>
<dbReference type="Proteomes" id="UP000321103">
    <property type="component" value="Unassembled WGS sequence"/>
</dbReference>
<proteinExistence type="predicted"/>